<evidence type="ECO:0000259" key="1">
    <source>
        <dbReference type="Pfam" id="PF02602"/>
    </source>
</evidence>
<evidence type="ECO:0000313" key="3">
    <source>
        <dbReference type="Proteomes" id="UP001254488"/>
    </source>
</evidence>
<gene>
    <name evidence="2" type="ORF">RM538_05760</name>
</gene>
<dbReference type="RefSeq" id="WP_311332450.1">
    <property type="nucleotide sequence ID" value="NZ_JAVRHZ010000002.1"/>
</dbReference>
<dbReference type="SUPFAM" id="SSF69618">
    <property type="entry name" value="HemD-like"/>
    <property type="match status" value="1"/>
</dbReference>
<accession>A0ABU2YBD5</accession>
<dbReference type="Proteomes" id="UP001254488">
    <property type="component" value="Unassembled WGS sequence"/>
</dbReference>
<dbReference type="PANTHER" id="PTHR12390:SF0">
    <property type="entry name" value="UROPORPHYRINOGEN-III SYNTHASE"/>
    <property type="match status" value="1"/>
</dbReference>
<dbReference type="GO" id="GO:0004852">
    <property type="term" value="F:uroporphyrinogen-III synthase activity"/>
    <property type="evidence" value="ECO:0007669"/>
    <property type="project" value="UniProtKB-EC"/>
</dbReference>
<dbReference type="EC" id="4.2.1.75" evidence="2"/>
<dbReference type="Gene3D" id="3.40.50.10090">
    <property type="match status" value="2"/>
</dbReference>
<dbReference type="CDD" id="cd06578">
    <property type="entry name" value="HemD"/>
    <property type="match status" value="1"/>
</dbReference>
<sequence>MKVLSTKKLSLSQRELLLNAGLQLVEYDAIKISFLTEKLPKNIKNGVFSSQNGVKSVFLSKKGLSKVENCFCVGEKTRALLEENGQKVMKTASNSAELGHFIANNYKNEAFYYFCSTIRRDELPEIIKYSENELFEIKTYKTEPNLKKFEQKWNGILFFSPSGVQSFTSENSMENSIAFCIGETTAKEAKKYSKNVIVANTTTTESVIAKAAKTLC</sequence>
<feature type="domain" description="Tetrapyrrole biosynthesis uroporphyrinogen III synthase" evidence="1">
    <location>
        <begin position="15"/>
        <end position="208"/>
    </location>
</feature>
<dbReference type="InterPro" id="IPR036108">
    <property type="entry name" value="4pyrrol_syn_uPrphyn_synt_sf"/>
</dbReference>
<evidence type="ECO:0000313" key="2">
    <source>
        <dbReference type="EMBL" id="MDT0555500.1"/>
    </source>
</evidence>
<keyword evidence="2" id="KW-0456">Lyase</keyword>
<protein>
    <submittedName>
        <fullName evidence="2">Uroporphyrinogen-III synthase</fullName>
        <ecNumber evidence="2">4.2.1.75</ecNumber>
    </submittedName>
</protein>
<dbReference type="PANTHER" id="PTHR12390">
    <property type="entry name" value="UROPORPHYRINOGEN III SYNTHASE"/>
    <property type="match status" value="1"/>
</dbReference>
<dbReference type="Pfam" id="PF02602">
    <property type="entry name" value="HEM4"/>
    <property type="match status" value="1"/>
</dbReference>
<keyword evidence="3" id="KW-1185">Reference proteome</keyword>
<organism evidence="2 3">
    <name type="scientific">Patiriisocius hiemis</name>
    <dbReference type="NCBI Taxonomy" id="3075604"/>
    <lineage>
        <taxon>Bacteria</taxon>
        <taxon>Pseudomonadati</taxon>
        <taxon>Bacteroidota</taxon>
        <taxon>Flavobacteriia</taxon>
        <taxon>Flavobacteriales</taxon>
        <taxon>Flavobacteriaceae</taxon>
        <taxon>Patiriisocius</taxon>
    </lineage>
</organism>
<proteinExistence type="predicted"/>
<dbReference type="InterPro" id="IPR003754">
    <property type="entry name" value="4pyrrol_synth_uPrphyn_synth"/>
</dbReference>
<dbReference type="EMBL" id="JAVRHZ010000002">
    <property type="protein sequence ID" value="MDT0555500.1"/>
    <property type="molecule type" value="Genomic_DNA"/>
</dbReference>
<name>A0ABU2YBD5_9FLAO</name>
<reference evidence="2 3" key="1">
    <citation type="submission" date="2023-09" db="EMBL/GenBank/DDBJ databases">
        <authorList>
            <person name="Rey-Velasco X."/>
        </authorList>
    </citation>
    <scope>NUCLEOTIDE SEQUENCE [LARGE SCALE GENOMIC DNA]</scope>
    <source>
        <strain evidence="2 3">W242</strain>
    </source>
</reference>
<dbReference type="InterPro" id="IPR039793">
    <property type="entry name" value="UROS/Hem4"/>
</dbReference>
<comment type="caution">
    <text evidence="2">The sequence shown here is derived from an EMBL/GenBank/DDBJ whole genome shotgun (WGS) entry which is preliminary data.</text>
</comment>